<evidence type="ECO:0000256" key="1">
    <source>
        <dbReference type="SAM" id="SignalP"/>
    </source>
</evidence>
<accession>A0A420IMU0</accession>
<dbReference type="AlphaFoldDB" id="A0A420IMU0"/>
<reference evidence="2 3" key="1">
    <citation type="journal article" date="2018" name="BMC Genomics">
        <title>Comparative genome analyses reveal sequence features reflecting distinct modes of host-adaptation between dicot and monocot powdery mildew.</title>
        <authorList>
            <person name="Wu Y."/>
            <person name="Ma X."/>
            <person name="Pan Z."/>
            <person name="Kale S.D."/>
            <person name="Song Y."/>
            <person name="King H."/>
            <person name="Zhang Q."/>
            <person name="Presley C."/>
            <person name="Deng X."/>
            <person name="Wei C.I."/>
            <person name="Xiao S."/>
        </authorList>
    </citation>
    <scope>NUCLEOTIDE SEQUENCE [LARGE SCALE GENOMIC DNA]</scope>
    <source>
        <strain evidence="2">UMSG1</strain>
    </source>
</reference>
<name>A0A420IMU0_9PEZI</name>
<sequence>MNKVYFYLFCSSCSLTSVLLGRPTYMHKWEISYDVNQPLSCVHIETPRNSENNLIQQPLKSDNIGGP</sequence>
<organism evidence="2 3">
    <name type="scientific">Golovinomyces cichoracearum</name>
    <dbReference type="NCBI Taxonomy" id="62708"/>
    <lineage>
        <taxon>Eukaryota</taxon>
        <taxon>Fungi</taxon>
        <taxon>Dikarya</taxon>
        <taxon>Ascomycota</taxon>
        <taxon>Pezizomycotina</taxon>
        <taxon>Leotiomycetes</taxon>
        <taxon>Erysiphales</taxon>
        <taxon>Erysiphaceae</taxon>
        <taxon>Golovinomyces</taxon>
    </lineage>
</organism>
<evidence type="ECO:0000313" key="2">
    <source>
        <dbReference type="EMBL" id="RKF75843.1"/>
    </source>
</evidence>
<gene>
    <name evidence="2" type="ORF">GcM1_c1719o7</name>
</gene>
<keyword evidence="1" id="KW-0732">Signal</keyword>
<evidence type="ECO:0000313" key="3">
    <source>
        <dbReference type="Proteomes" id="UP000285326"/>
    </source>
</evidence>
<feature type="chain" id="PRO_5018971919" evidence="1">
    <location>
        <begin position="22"/>
        <end position="67"/>
    </location>
</feature>
<dbReference type="EMBL" id="MCBS01023141">
    <property type="protein sequence ID" value="RKF75843.1"/>
    <property type="molecule type" value="Genomic_DNA"/>
</dbReference>
<protein>
    <submittedName>
        <fullName evidence="2">Uncharacterized protein</fullName>
    </submittedName>
</protein>
<dbReference type="Proteomes" id="UP000285326">
    <property type="component" value="Unassembled WGS sequence"/>
</dbReference>
<feature type="signal peptide" evidence="1">
    <location>
        <begin position="1"/>
        <end position="21"/>
    </location>
</feature>
<proteinExistence type="predicted"/>
<comment type="caution">
    <text evidence="2">The sequence shown here is derived from an EMBL/GenBank/DDBJ whole genome shotgun (WGS) entry which is preliminary data.</text>
</comment>